<keyword evidence="1" id="KW-0812">Transmembrane</keyword>
<protein>
    <submittedName>
        <fullName evidence="2">Uncharacterized protein</fullName>
    </submittedName>
</protein>
<organism evidence="2 3">
    <name type="scientific">Saponaria officinalis</name>
    <name type="common">Common soapwort</name>
    <name type="synonym">Lychnis saponaria</name>
    <dbReference type="NCBI Taxonomy" id="3572"/>
    <lineage>
        <taxon>Eukaryota</taxon>
        <taxon>Viridiplantae</taxon>
        <taxon>Streptophyta</taxon>
        <taxon>Embryophyta</taxon>
        <taxon>Tracheophyta</taxon>
        <taxon>Spermatophyta</taxon>
        <taxon>Magnoliopsida</taxon>
        <taxon>eudicotyledons</taxon>
        <taxon>Gunneridae</taxon>
        <taxon>Pentapetalae</taxon>
        <taxon>Caryophyllales</taxon>
        <taxon>Caryophyllaceae</taxon>
        <taxon>Caryophylleae</taxon>
        <taxon>Saponaria</taxon>
    </lineage>
</organism>
<accession>A0AAW1MRL9</accession>
<evidence type="ECO:0000313" key="2">
    <source>
        <dbReference type="EMBL" id="KAK9748751.1"/>
    </source>
</evidence>
<dbReference type="EMBL" id="JBDFQZ010000002">
    <property type="protein sequence ID" value="KAK9748751.1"/>
    <property type="molecule type" value="Genomic_DNA"/>
</dbReference>
<keyword evidence="3" id="KW-1185">Reference proteome</keyword>
<evidence type="ECO:0000313" key="3">
    <source>
        <dbReference type="Proteomes" id="UP001443914"/>
    </source>
</evidence>
<dbReference type="AlphaFoldDB" id="A0AAW1MRL9"/>
<proteinExistence type="predicted"/>
<feature type="transmembrane region" description="Helical" evidence="1">
    <location>
        <begin position="53"/>
        <end position="79"/>
    </location>
</feature>
<name>A0AAW1MRL9_SAPOF</name>
<keyword evidence="1" id="KW-0472">Membrane</keyword>
<dbReference type="Proteomes" id="UP001443914">
    <property type="component" value="Unassembled WGS sequence"/>
</dbReference>
<sequence>MWSLFRTTRVHIITHVNISSRKQARSFVSTFKMAIFLAAATDMLPNCVTSGCVIVVVTIFVAAIVWLFSSAVIIVLFLLRCCVSLLLLKLCMGTKPTNICGLCRRCFLFQSPQTLSLLLQQCRSITDVRVRRRKRTLPSMCLVQKL</sequence>
<keyword evidence="1" id="KW-1133">Transmembrane helix</keyword>
<comment type="caution">
    <text evidence="2">The sequence shown here is derived from an EMBL/GenBank/DDBJ whole genome shotgun (WGS) entry which is preliminary data.</text>
</comment>
<reference evidence="2" key="1">
    <citation type="submission" date="2024-03" db="EMBL/GenBank/DDBJ databases">
        <title>WGS assembly of Saponaria officinalis var. Norfolk2.</title>
        <authorList>
            <person name="Jenkins J."/>
            <person name="Shu S."/>
            <person name="Grimwood J."/>
            <person name="Barry K."/>
            <person name="Goodstein D."/>
            <person name="Schmutz J."/>
            <person name="Leebens-Mack J."/>
            <person name="Osbourn A."/>
        </authorList>
    </citation>
    <scope>NUCLEOTIDE SEQUENCE [LARGE SCALE GENOMIC DNA]</scope>
    <source>
        <strain evidence="2">JIC</strain>
    </source>
</reference>
<gene>
    <name evidence="2" type="ORF">RND81_02G078200</name>
</gene>
<evidence type="ECO:0000256" key="1">
    <source>
        <dbReference type="SAM" id="Phobius"/>
    </source>
</evidence>